<dbReference type="SUPFAM" id="SSF52402">
    <property type="entry name" value="Adenine nucleotide alpha hydrolases-like"/>
    <property type="match status" value="1"/>
</dbReference>
<dbReference type="Proteomes" id="UP000054342">
    <property type="component" value="Unassembled WGS sequence"/>
</dbReference>
<dbReference type="GeneID" id="25323069"/>
<sequence>MDRPPSRSRAPMSLEALLDEENREVLAALDRSKRSSSPMPNLPHGRTATPPPPVRSMLDVDTPTPRHGSIAGIGVGITSPTQSKKPSKLDPSDPSTYTSRHSSRPNSPVLARAVPVSTRQRGFSESDRAVGLPKIQPDDKRAFEQNYQFDIASIPSSAGTPSHTENKKPRENSSSAMAAAMSGDFSNLFVGLPPKEAERHDATNSGHTRSASSPSPGVDTPTSALLSPTSPVGPLRTDSRSPVNNHSHRRLSNKSSSFSTVNDDSEEGAGRIRRDGVGEEDVVESSDEGDAMSPSSDEDDTTRGRSERRKYSAGETEAKAAVSTEGETKQSAIAPSVKSLLEPSISITSPSGESVPESKAEGHASIGASKPSSVMSGGEEEEEDEEMAAIQKAKRLAINISPVDSSVPNRDFRVVLRGDWHGHQQEAQAGHRASRLYLVCSDLSVEASYAMEWVVGTMMRDGDTLLAIYAIEDDSTGKATEEQKDVLTAEGAQAGKDTANVMETLTRQTTQGGGTSVGLNSQNKYIPATEAESLTGSVDARKVSKKQMERLRAIDFLIEHFLKLVRKTPLEIRCSVEVIQCKSPKHLILGAIDTLEPTLCVVGTRGRSSLKGVLLGSFSNYLVTKSSVPVMVARRRLKKPRSDVKISSTRIRLSNNLTASHFPTKRRSLTQARID</sequence>
<dbReference type="Pfam" id="PF00582">
    <property type="entry name" value="Usp"/>
    <property type="match status" value="1"/>
</dbReference>
<feature type="compositionally biased region" description="Polar residues" evidence="1">
    <location>
        <begin position="253"/>
        <end position="262"/>
    </location>
</feature>
<keyword evidence="4" id="KW-1185">Reference proteome</keyword>
<gene>
    <name evidence="3" type="ORF">PV05_01161</name>
</gene>
<protein>
    <recommendedName>
        <fullName evidence="2">UspA domain-containing protein</fullName>
    </recommendedName>
</protein>
<feature type="compositionally biased region" description="Low complexity" evidence="1">
    <location>
        <begin position="173"/>
        <end position="182"/>
    </location>
</feature>
<dbReference type="Gene3D" id="3.40.50.620">
    <property type="entry name" value="HUPs"/>
    <property type="match status" value="1"/>
</dbReference>
<feature type="compositionally biased region" description="Basic and acidic residues" evidence="1">
    <location>
        <begin position="301"/>
        <end position="318"/>
    </location>
</feature>
<dbReference type="EMBL" id="KN847317">
    <property type="protein sequence ID" value="KIW60989.1"/>
    <property type="molecule type" value="Genomic_DNA"/>
</dbReference>
<dbReference type="PANTHER" id="PTHR46100:SF4">
    <property type="entry name" value="USPA DOMAIN-CONTAINING PROTEIN"/>
    <property type="match status" value="1"/>
</dbReference>
<feature type="compositionally biased region" description="Polar residues" evidence="1">
    <location>
        <begin position="154"/>
        <end position="163"/>
    </location>
</feature>
<feature type="compositionally biased region" description="Polar residues" evidence="1">
    <location>
        <begin position="93"/>
        <end position="106"/>
    </location>
</feature>
<reference evidence="3 4" key="1">
    <citation type="submission" date="2015-01" db="EMBL/GenBank/DDBJ databases">
        <title>The Genome Sequence of Exophiala xenobiotica CBS118157.</title>
        <authorList>
            <consortium name="The Broad Institute Genomics Platform"/>
            <person name="Cuomo C."/>
            <person name="de Hoog S."/>
            <person name="Gorbushina A."/>
            <person name="Stielow B."/>
            <person name="Teixiera M."/>
            <person name="Abouelleil A."/>
            <person name="Chapman S.B."/>
            <person name="Priest M."/>
            <person name="Young S.K."/>
            <person name="Wortman J."/>
            <person name="Nusbaum C."/>
            <person name="Birren B."/>
        </authorList>
    </citation>
    <scope>NUCLEOTIDE SEQUENCE [LARGE SCALE GENOMIC DNA]</scope>
    <source>
        <strain evidence="3 4">CBS 118157</strain>
    </source>
</reference>
<evidence type="ECO:0000259" key="2">
    <source>
        <dbReference type="Pfam" id="PF00582"/>
    </source>
</evidence>
<dbReference type="CDD" id="cd23659">
    <property type="entry name" value="USP_At3g01520-like"/>
    <property type="match status" value="1"/>
</dbReference>
<feature type="region of interest" description="Disordered" evidence="1">
    <location>
        <begin position="27"/>
        <end position="388"/>
    </location>
</feature>
<name>A0A0D2FLH9_9EURO</name>
<dbReference type="OrthoDB" id="992776at2759"/>
<evidence type="ECO:0000313" key="3">
    <source>
        <dbReference type="EMBL" id="KIW60989.1"/>
    </source>
</evidence>
<accession>A0A0D2FLH9</accession>
<proteinExistence type="predicted"/>
<feature type="compositionally biased region" description="Acidic residues" evidence="1">
    <location>
        <begin position="378"/>
        <end position="387"/>
    </location>
</feature>
<dbReference type="PANTHER" id="PTHR46100">
    <property type="entry name" value="IMP2'P"/>
    <property type="match status" value="1"/>
</dbReference>
<dbReference type="HOGENOM" id="CLU_015980_0_0_1"/>
<feature type="compositionally biased region" description="Basic and acidic residues" evidence="1">
    <location>
        <begin position="268"/>
        <end position="277"/>
    </location>
</feature>
<feature type="compositionally biased region" description="Acidic residues" evidence="1">
    <location>
        <begin position="278"/>
        <end position="300"/>
    </location>
</feature>
<evidence type="ECO:0000313" key="4">
    <source>
        <dbReference type="Proteomes" id="UP000054342"/>
    </source>
</evidence>
<dbReference type="STRING" id="348802.A0A0D2FLH9"/>
<feature type="compositionally biased region" description="Polar residues" evidence="1">
    <location>
        <begin position="203"/>
        <end position="230"/>
    </location>
</feature>
<feature type="domain" description="UspA" evidence="2">
    <location>
        <begin position="438"/>
        <end position="634"/>
    </location>
</feature>
<evidence type="ECO:0000256" key="1">
    <source>
        <dbReference type="SAM" id="MobiDB-lite"/>
    </source>
</evidence>
<dbReference type="AlphaFoldDB" id="A0A0D2FLH9"/>
<dbReference type="InterPro" id="IPR006016">
    <property type="entry name" value="UspA"/>
</dbReference>
<organism evidence="3 4">
    <name type="scientific">Exophiala xenobiotica</name>
    <dbReference type="NCBI Taxonomy" id="348802"/>
    <lineage>
        <taxon>Eukaryota</taxon>
        <taxon>Fungi</taxon>
        <taxon>Dikarya</taxon>
        <taxon>Ascomycota</taxon>
        <taxon>Pezizomycotina</taxon>
        <taxon>Eurotiomycetes</taxon>
        <taxon>Chaetothyriomycetidae</taxon>
        <taxon>Chaetothyriales</taxon>
        <taxon>Herpotrichiellaceae</taxon>
        <taxon>Exophiala</taxon>
    </lineage>
</organism>
<dbReference type="InterPro" id="IPR014729">
    <property type="entry name" value="Rossmann-like_a/b/a_fold"/>
</dbReference>
<dbReference type="RefSeq" id="XP_013321573.1">
    <property type="nucleotide sequence ID" value="XM_013466119.1"/>
</dbReference>